<dbReference type="GO" id="GO:0042597">
    <property type="term" value="C:periplasmic space"/>
    <property type="evidence" value="ECO:0007669"/>
    <property type="project" value="InterPro"/>
</dbReference>
<dbReference type="Proteomes" id="UP000231057">
    <property type="component" value="Chromosome"/>
</dbReference>
<dbReference type="SUPFAM" id="SSF53955">
    <property type="entry name" value="Lysozyme-like"/>
    <property type="match status" value="1"/>
</dbReference>
<dbReference type="GO" id="GO:0008933">
    <property type="term" value="F:peptidoglycan lytic transglycosylase activity"/>
    <property type="evidence" value="ECO:0007669"/>
    <property type="project" value="InterPro"/>
</dbReference>
<dbReference type="RefSeq" id="WP_376787925.1">
    <property type="nucleotide sequence ID" value="NZ_CP018092.1"/>
</dbReference>
<comment type="similarity">
    <text evidence="1">Belongs to the transglycosylase Slt family.</text>
</comment>
<keyword evidence="2" id="KW-0732">Signal</keyword>
<dbReference type="SUPFAM" id="SSF48435">
    <property type="entry name" value="Bacterial muramidases"/>
    <property type="match status" value="1"/>
</dbReference>
<dbReference type="EMBL" id="CP018092">
    <property type="protein sequence ID" value="ATS18396.1"/>
    <property type="molecule type" value="Genomic_DNA"/>
</dbReference>
<protein>
    <submittedName>
        <fullName evidence="4">Transglycosylase</fullName>
    </submittedName>
</protein>
<feature type="domain" description="Transglycosylase SLT" evidence="3">
    <location>
        <begin position="562"/>
        <end position="674"/>
    </location>
</feature>
<evidence type="ECO:0000259" key="3">
    <source>
        <dbReference type="Pfam" id="PF01464"/>
    </source>
</evidence>
<dbReference type="InterPro" id="IPR008939">
    <property type="entry name" value="Lytic_TGlycosylase_superhlx_U"/>
</dbReference>
<dbReference type="InterPro" id="IPR000189">
    <property type="entry name" value="Transglyc_AS"/>
</dbReference>
<dbReference type="GO" id="GO:0000270">
    <property type="term" value="P:peptidoglycan metabolic process"/>
    <property type="evidence" value="ECO:0007669"/>
    <property type="project" value="InterPro"/>
</dbReference>
<evidence type="ECO:0000313" key="5">
    <source>
        <dbReference type="Proteomes" id="UP000231057"/>
    </source>
</evidence>
<dbReference type="Pfam" id="PF01464">
    <property type="entry name" value="SLT"/>
    <property type="match status" value="1"/>
</dbReference>
<dbReference type="CDD" id="cd13401">
    <property type="entry name" value="Slt70-like"/>
    <property type="match status" value="1"/>
</dbReference>
<accession>A0A2D2Q1N5</accession>
<dbReference type="KEGG" id="slw:BRW62_06090"/>
<dbReference type="InterPro" id="IPR011990">
    <property type="entry name" value="TPR-like_helical_dom_sf"/>
</dbReference>
<evidence type="ECO:0000256" key="2">
    <source>
        <dbReference type="ARBA" id="ARBA00022729"/>
    </source>
</evidence>
<dbReference type="InterPro" id="IPR008258">
    <property type="entry name" value="Transglycosylase_SLT_dom_1"/>
</dbReference>
<evidence type="ECO:0000313" key="4">
    <source>
        <dbReference type="EMBL" id="ATS18396.1"/>
    </source>
</evidence>
<evidence type="ECO:0000256" key="1">
    <source>
        <dbReference type="ARBA" id="ARBA00007734"/>
    </source>
</evidence>
<dbReference type="Pfam" id="PF13174">
    <property type="entry name" value="TPR_6"/>
    <property type="match status" value="1"/>
</dbReference>
<dbReference type="AlphaFoldDB" id="A0A2D2Q1N5"/>
<reference evidence="4 5" key="1">
    <citation type="submission" date="2016-11" db="EMBL/GenBank/DDBJ databases">
        <title>Complete genome sequence of thermophilic cyanobacteria strain Synechococcus sp. PCC6715.</title>
        <authorList>
            <person name="Tang J."/>
            <person name="Daroch M."/>
            <person name="Liang Y."/>
            <person name="Jiang D."/>
            <person name="Shah M."/>
        </authorList>
    </citation>
    <scope>NUCLEOTIDE SEQUENCE [LARGE SCALE GENOMIC DNA]</scope>
    <source>
        <strain evidence="4 5">PCC 6715</strain>
    </source>
</reference>
<proteinExistence type="inferred from homology"/>
<dbReference type="InterPro" id="IPR019734">
    <property type="entry name" value="TPR_rpt"/>
</dbReference>
<dbReference type="GO" id="GO:0004553">
    <property type="term" value="F:hydrolase activity, hydrolyzing O-glycosyl compounds"/>
    <property type="evidence" value="ECO:0007669"/>
    <property type="project" value="InterPro"/>
</dbReference>
<dbReference type="Gene3D" id="1.10.530.10">
    <property type="match status" value="1"/>
</dbReference>
<reference evidence="5" key="2">
    <citation type="journal article" date="2022" name="Front. Microbiol.">
        <title>Comparative Genomic Analysis Revealed Distinct Molecular Components and Organization of CO2-Concentrating Mechanism in Thermophilic Cyanobacteria.</title>
        <authorList>
            <person name="Tang J."/>
            <person name="Zhou H."/>
            <person name="Yao D."/>
            <person name="Riaz S."/>
            <person name="You D."/>
            <person name="Klepacz-Smolka A."/>
            <person name="Daroch M."/>
        </authorList>
    </citation>
    <scope>NUCLEOTIDE SEQUENCE [LARGE SCALE GENOMIC DNA]</scope>
    <source>
        <strain evidence="5">PCC 6715</strain>
    </source>
</reference>
<sequence length="708" mass="81250">MKLLPKRHSTAVSRRWRNWLLLALAPVLVMVGAIVARQYWSAPPLETLYPLTLEVPPQRRAQLEEWAQAKDPLKRDRARYLLAVDALRHNAPQESLRWLENLEATYRPMAARILLLRSDAYRQAGQGRKATQTWQQLIRDYGKEPEAAVALLNLQQPDRAIAQFPQHPAVVNYVHTQLQNSPDHVPYLKLVARYGLYLKDYGTYLEILRQRYPQELTPADWEAIAFGYWEKMQYAPAAAAYDRAPQTPLNRYRVGRGRQLSNDTSGAIAAYQDLVQRFPNTQEAALAQLRLARLASSPAGRLPLLAIALKLATNSQSSAIAADVLLEQYRTYRELGNETAAQRTQQQLLQTYGGSTAAAELRWQLAEAAAQQRQWQTAQRWVGELLKLNPNSEIAPRAAFWLGKWLGEAGGLQAQTAAWRSLISQYPHSYYGWRAASLLQQPVGTFTTLRQQHPRIDRDRAHPLPLSAGSPTLQELYLLGQTQDAWQRWQWEFQNRVTPTAAEQLTDGLIRLGVGEYLDGIFMLENLFVRARNEPDTATFFESIQRDPRFWYALYPLPYWDIVQKWSAARKLNPLLVMALIRQESRFEPDIRSVVGATGLMQLMPDTATWIADQLSLSDFSLEDPEDNIRLGTWYFDYTHNRYQQNTLLALASYNAGPGNVSDWLQRFDASDGDRFIETIPFPETYGYVKRVLENYWNYLQLYTTPRD</sequence>
<dbReference type="PANTHER" id="PTHR37423">
    <property type="entry name" value="SOLUBLE LYTIC MUREIN TRANSGLYCOSYLASE-RELATED"/>
    <property type="match status" value="1"/>
</dbReference>
<dbReference type="PROSITE" id="PS00922">
    <property type="entry name" value="TRANSGLYCOSYLASE"/>
    <property type="match status" value="1"/>
</dbReference>
<dbReference type="Gene3D" id="1.25.40.10">
    <property type="entry name" value="Tetratricopeptide repeat domain"/>
    <property type="match status" value="3"/>
</dbReference>
<dbReference type="PANTHER" id="PTHR37423:SF5">
    <property type="entry name" value="SOLUBLE LYTIC MUREIN TRANSGLYCOSYLASE"/>
    <property type="match status" value="1"/>
</dbReference>
<organism evidence="4 5">
    <name type="scientific">Parathermosynechococcus lividus PCC 6715</name>
    <dbReference type="NCBI Taxonomy" id="1917166"/>
    <lineage>
        <taxon>Bacteria</taxon>
        <taxon>Bacillati</taxon>
        <taxon>Cyanobacteriota</taxon>
        <taxon>Cyanophyceae</taxon>
        <taxon>Acaryochloridales</taxon>
        <taxon>Thermosynechococcaceae</taxon>
        <taxon>Parathermosynechococcus</taxon>
    </lineage>
</organism>
<gene>
    <name evidence="4" type="ORF">BRW62_06090</name>
</gene>
<dbReference type="GO" id="GO:0016020">
    <property type="term" value="C:membrane"/>
    <property type="evidence" value="ECO:0007669"/>
    <property type="project" value="InterPro"/>
</dbReference>
<keyword evidence="5" id="KW-1185">Reference proteome</keyword>
<name>A0A2D2Q1N5_PARLV</name>
<dbReference type="InterPro" id="IPR023346">
    <property type="entry name" value="Lysozyme-like_dom_sf"/>
</dbReference>